<organism evidence="1 2">
    <name type="scientific">Nocardia callitridis</name>
    <dbReference type="NCBI Taxonomy" id="648753"/>
    <lineage>
        <taxon>Bacteria</taxon>
        <taxon>Bacillati</taxon>
        <taxon>Actinomycetota</taxon>
        <taxon>Actinomycetes</taxon>
        <taxon>Mycobacteriales</taxon>
        <taxon>Nocardiaceae</taxon>
        <taxon>Nocardia</taxon>
    </lineage>
</organism>
<proteinExistence type="predicted"/>
<accession>A0ABP9JXF1</accession>
<reference evidence="2" key="1">
    <citation type="journal article" date="2019" name="Int. J. Syst. Evol. Microbiol.">
        <title>The Global Catalogue of Microorganisms (GCM) 10K type strain sequencing project: providing services to taxonomists for standard genome sequencing and annotation.</title>
        <authorList>
            <consortium name="The Broad Institute Genomics Platform"/>
            <consortium name="The Broad Institute Genome Sequencing Center for Infectious Disease"/>
            <person name="Wu L."/>
            <person name="Ma J."/>
        </authorList>
    </citation>
    <scope>NUCLEOTIDE SEQUENCE [LARGE SCALE GENOMIC DNA]</scope>
    <source>
        <strain evidence="2">JCM 18298</strain>
    </source>
</reference>
<comment type="caution">
    <text evidence="1">The sequence shown here is derived from an EMBL/GenBank/DDBJ whole genome shotgun (WGS) entry which is preliminary data.</text>
</comment>
<dbReference type="EMBL" id="BAABJM010000001">
    <property type="protein sequence ID" value="GAA5045464.1"/>
    <property type="molecule type" value="Genomic_DNA"/>
</dbReference>
<sequence length="114" mass="13072">MPNYPIAPWSQLLLSELGSDDKIVRQFGALTRAQHLVIPADAPRERAGHHYIDLARAYLLHGDRVAPSMRCLRRRMWRRRRPGTTRWCTRQSGRWRVPKRAASTPCTGWPCGAG</sequence>
<name>A0ABP9JXF1_9NOCA</name>
<gene>
    <name evidence="1" type="ORF">GCM10023318_09860</name>
</gene>
<evidence type="ECO:0000313" key="2">
    <source>
        <dbReference type="Proteomes" id="UP001500603"/>
    </source>
</evidence>
<keyword evidence="2" id="KW-1185">Reference proteome</keyword>
<protein>
    <submittedName>
        <fullName evidence="1">Uncharacterized protein</fullName>
    </submittedName>
</protein>
<dbReference type="Proteomes" id="UP001500603">
    <property type="component" value="Unassembled WGS sequence"/>
</dbReference>
<evidence type="ECO:0000313" key="1">
    <source>
        <dbReference type="EMBL" id="GAA5045464.1"/>
    </source>
</evidence>